<feature type="chain" id="PRO_5024296500" evidence="1">
    <location>
        <begin position="29"/>
        <end position="224"/>
    </location>
</feature>
<name>A0A5S6Q7R5_TRIMR</name>
<dbReference type="WBParaSite" id="TMUE_1000003351.1">
    <property type="protein sequence ID" value="TMUE_1000003351.1"/>
    <property type="gene ID" value="WBGene00290447"/>
</dbReference>
<keyword evidence="1" id="KW-0732">Signal</keyword>
<sequence>MLTEMRILTKNIMLLMLVYFTLVGEIDSQVTKDAKYHGTLLAKLLRAPGSPRPADYKSAPGYAKADAGWKNTANNPCYTITFGRRRQKRATLPLFTSKLIELYYKALGDYMRASEKDGKPVTPPEHRFLGNTFMTGIQDLRESKKFISLFDKRVLTSREIDKLIEELFEVMLHVNGIGLCTIPETSVANLWTSRLRSYLKSRSIANSSQENANNATANSSLLDD</sequence>
<dbReference type="Proteomes" id="UP000046395">
    <property type="component" value="Unassembled WGS sequence"/>
</dbReference>
<accession>A0A5S6Q7R5</accession>
<evidence type="ECO:0000313" key="2">
    <source>
        <dbReference type="Proteomes" id="UP000046395"/>
    </source>
</evidence>
<dbReference type="AlphaFoldDB" id="A0A5S6Q7R5"/>
<proteinExistence type="predicted"/>
<keyword evidence="2" id="KW-1185">Reference proteome</keyword>
<organism evidence="2 3">
    <name type="scientific">Trichuris muris</name>
    <name type="common">Mouse whipworm</name>
    <dbReference type="NCBI Taxonomy" id="70415"/>
    <lineage>
        <taxon>Eukaryota</taxon>
        <taxon>Metazoa</taxon>
        <taxon>Ecdysozoa</taxon>
        <taxon>Nematoda</taxon>
        <taxon>Enoplea</taxon>
        <taxon>Dorylaimia</taxon>
        <taxon>Trichinellida</taxon>
        <taxon>Trichuridae</taxon>
        <taxon>Trichuris</taxon>
    </lineage>
</organism>
<feature type="signal peptide" evidence="1">
    <location>
        <begin position="1"/>
        <end position="28"/>
    </location>
</feature>
<evidence type="ECO:0000313" key="3">
    <source>
        <dbReference type="WBParaSite" id="TMUE_1000003351.1"/>
    </source>
</evidence>
<protein>
    <submittedName>
        <fullName evidence="3">Uncharacterized protein</fullName>
    </submittedName>
</protein>
<evidence type="ECO:0000256" key="1">
    <source>
        <dbReference type="SAM" id="SignalP"/>
    </source>
</evidence>
<reference evidence="3" key="1">
    <citation type="submission" date="2019-12" db="UniProtKB">
        <authorList>
            <consortium name="WormBaseParasite"/>
        </authorList>
    </citation>
    <scope>IDENTIFICATION</scope>
</reference>